<evidence type="ECO:0000313" key="1">
    <source>
        <dbReference type="EMBL" id="GFY38727.1"/>
    </source>
</evidence>
<gene>
    <name evidence="1" type="primary">NCL1_19550</name>
    <name evidence="1" type="ORF">TNIN_51841</name>
</gene>
<dbReference type="Proteomes" id="UP000886998">
    <property type="component" value="Unassembled WGS sequence"/>
</dbReference>
<proteinExistence type="predicted"/>
<dbReference type="InterPro" id="IPR021463">
    <property type="entry name" value="Methyltransf_34"/>
</dbReference>
<dbReference type="Pfam" id="PF11312">
    <property type="entry name" value="Methyltransf_34"/>
    <property type="match status" value="1"/>
</dbReference>
<dbReference type="AlphaFoldDB" id="A0A8X6WQJ6"/>
<evidence type="ECO:0000313" key="2">
    <source>
        <dbReference type="Proteomes" id="UP000886998"/>
    </source>
</evidence>
<sequence length="214" mass="24444">MACENITEEKHFVRLFEETLELNRGDISDDDISNAVIEVINSFVGNIACPIEIYQTPERLWAYFFRFSPISAGLTRFHMLEAIENIEEFRTFLKRSSLEVLSIGSGPGSDLIGLCSALYGKADFQKLNLTLVDNNQRWKSLFQAMIQVIRHDEYGNASKLFKEKEINYSFICSDVLNTAAYYEALSNADVVWMKGLLSVLNNNTVRYRAIRVSN</sequence>
<accession>A0A8X6WQJ6</accession>
<dbReference type="EMBL" id="BMAV01001023">
    <property type="protein sequence ID" value="GFY38727.1"/>
    <property type="molecule type" value="Genomic_DNA"/>
</dbReference>
<dbReference type="InterPro" id="IPR029063">
    <property type="entry name" value="SAM-dependent_MTases_sf"/>
</dbReference>
<protein>
    <submittedName>
        <fullName evidence="1">Uncharacterized protein</fullName>
    </submittedName>
</protein>
<name>A0A8X6WQJ6_9ARAC</name>
<dbReference type="SUPFAM" id="SSF53335">
    <property type="entry name" value="S-adenosyl-L-methionine-dependent methyltransferases"/>
    <property type="match status" value="1"/>
</dbReference>
<organism evidence="1 2">
    <name type="scientific">Trichonephila inaurata madagascariensis</name>
    <dbReference type="NCBI Taxonomy" id="2747483"/>
    <lineage>
        <taxon>Eukaryota</taxon>
        <taxon>Metazoa</taxon>
        <taxon>Ecdysozoa</taxon>
        <taxon>Arthropoda</taxon>
        <taxon>Chelicerata</taxon>
        <taxon>Arachnida</taxon>
        <taxon>Araneae</taxon>
        <taxon>Araneomorphae</taxon>
        <taxon>Entelegynae</taxon>
        <taxon>Araneoidea</taxon>
        <taxon>Nephilidae</taxon>
        <taxon>Trichonephila</taxon>
        <taxon>Trichonephila inaurata</taxon>
    </lineage>
</organism>
<reference evidence="1" key="1">
    <citation type="submission" date="2020-08" db="EMBL/GenBank/DDBJ databases">
        <title>Multicomponent nature underlies the extraordinary mechanical properties of spider dragline silk.</title>
        <authorList>
            <person name="Kono N."/>
            <person name="Nakamura H."/>
            <person name="Mori M."/>
            <person name="Yoshida Y."/>
            <person name="Ohtoshi R."/>
            <person name="Malay A.D."/>
            <person name="Moran D.A.P."/>
            <person name="Tomita M."/>
            <person name="Numata K."/>
            <person name="Arakawa K."/>
        </authorList>
    </citation>
    <scope>NUCLEOTIDE SEQUENCE</scope>
</reference>
<comment type="caution">
    <text evidence="1">The sequence shown here is derived from an EMBL/GenBank/DDBJ whole genome shotgun (WGS) entry which is preliminary data.</text>
</comment>
<keyword evidence="2" id="KW-1185">Reference proteome</keyword>
<dbReference type="OrthoDB" id="6419443at2759"/>